<feature type="transmembrane region" description="Helical" evidence="6">
    <location>
        <begin position="12"/>
        <end position="35"/>
    </location>
</feature>
<evidence type="ECO:0000313" key="8">
    <source>
        <dbReference type="Proteomes" id="UP000176650"/>
    </source>
</evidence>
<dbReference type="SUPFAM" id="SSF54523">
    <property type="entry name" value="Pili subunits"/>
    <property type="match status" value="1"/>
</dbReference>
<keyword evidence="5 6" id="KW-0472">Membrane</keyword>
<dbReference type="Pfam" id="PF07963">
    <property type="entry name" value="N_methyl"/>
    <property type="match status" value="1"/>
</dbReference>
<dbReference type="PROSITE" id="PS00409">
    <property type="entry name" value="PROKAR_NTER_METHYL"/>
    <property type="match status" value="1"/>
</dbReference>
<dbReference type="InterPro" id="IPR012902">
    <property type="entry name" value="N_methyl_site"/>
</dbReference>
<evidence type="ECO:0008006" key="9">
    <source>
        <dbReference type="Google" id="ProtNLM"/>
    </source>
</evidence>
<name>A0A1F5BVA7_9BACT</name>
<evidence type="ECO:0000313" key="7">
    <source>
        <dbReference type="EMBL" id="OGD34555.1"/>
    </source>
</evidence>
<dbReference type="InterPro" id="IPR045584">
    <property type="entry name" value="Pilin-like"/>
</dbReference>
<dbReference type="STRING" id="1797298.A2988_03535"/>
<proteinExistence type="predicted"/>
<dbReference type="PANTHER" id="PTHR30093">
    <property type="entry name" value="GENERAL SECRETION PATHWAY PROTEIN G"/>
    <property type="match status" value="1"/>
</dbReference>
<dbReference type="Proteomes" id="UP000176650">
    <property type="component" value="Unassembled WGS sequence"/>
</dbReference>
<comment type="subcellular location">
    <subcellularLocation>
        <location evidence="1">Membrane</location>
        <topology evidence="1">Single-pass membrane protein</topology>
    </subcellularLocation>
</comment>
<dbReference type="EMBL" id="MEYS01000001">
    <property type="protein sequence ID" value="OGD34555.1"/>
    <property type="molecule type" value="Genomic_DNA"/>
</dbReference>
<sequence>MNTQLKKGFTLIELLVVIAIIGILSSVVIVSLNNARSKARDSSRKSNAQAMATGIALYASEQIGEIAANEVAAAGPSGWSQDATGGTAVLNNGLGAPDITYGTPALSTFLRALPVDSANTYNYGNAGLNATYCLGAALENADAVTTGTSFLCKSGGCGPNVPATDSNKATQATAWAVADCTEA</sequence>
<keyword evidence="4 6" id="KW-1133">Transmembrane helix</keyword>
<dbReference type="PANTHER" id="PTHR30093:SF44">
    <property type="entry name" value="TYPE II SECRETION SYSTEM CORE PROTEIN G"/>
    <property type="match status" value="1"/>
</dbReference>
<evidence type="ECO:0000256" key="2">
    <source>
        <dbReference type="ARBA" id="ARBA00022481"/>
    </source>
</evidence>
<keyword evidence="3 6" id="KW-0812">Transmembrane</keyword>
<evidence type="ECO:0000256" key="3">
    <source>
        <dbReference type="ARBA" id="ARBA00022692"/>
    </source>
</evidence>
<evidence type="ECO:0000256" key="1">
    <source>
        <dbReference type="ARBA" id="ARBA00004167"/>
    </source>
</evidence>
<comment type="caution">
    <text evidence="7">The sequence shown here is derived from an EMBL/GenBank/DDBJ whole genome shotgun (WGS) entry which is preliminary data.</text>
</comment>
<dbReference type="GO" id="GO:0016020">
    <property type="term" value="C:membrane"/>
    <property type="evidence" value="ECO:0007669"/>
    <property type="project" value="UniProtKB-SubCell"/>
</dbReference>
<evidence type="ECO:0000256" key="6">
    <source>
        <dbReference type="SAM" id="Phobius"/>
    </source>
</evidence>
<keyword evidence="2" id="KW-0488">Methylation</keyword>
<protein>
    <recommendedName>
        <fullName evidence="9">Type II secretion system protein GspG C-terminal domain-containing protein</fullName>
    </recommendedName>
</protein>
<organism evidence="7 8">
    <name type="scientific">Candidatus Azambacteria bacterium RIFCSPLOWO2_01_FULL_46_25</name>
    <dbReference type="NCBI Taxonomy" id="1797298"/>
    <lineage>
        <taxon>Bacteria</taxon>
        <taxon>Candidatus Azamiibacteriota</taxon>
    </lineage>
</organism>
<reference evidence="7 8" key="1">
    <citation type="journal article" date="2016" name="Nat. Commun.">
        <title>Thousands of microbial genomes shed light on interconnected biogeochemical processes in an aquifer system.</title>
        <authorList>
            <person name="Anantharaman K."/>
            <person name="Brown C.T."/>
            <person name="Hug L.A."/>
            <person name="Sharon I."/>
            <person name="Castelle C.J."/>
            <person name="Probst A.J."/>
            <person name="Thomas B.C."/>
            <person name="Singh A."/>
            <person name="Wilkins M.J."/>
            <person name="Karaoz U."/>
            <person name="Brodie E.L."/>
            <person name="Williams K.H."/>
            <person name="Hubbard S.S."/>
            <person name="Banfield J.F."/>
        </authorList>
    </citation>
    <scope>NUCLEOTIDE SEQUENCE [LARGE SCALE GENOMIC DNA]</scope>
</reference>
<evidence type="ECO:0000256" key="5">
    <source>
        <dbReference type="ARBA" id="ARBA00023136"/>
    </source>
</evidence>
<dbReference type="AlphaFoldDB" id="A0A1F5BVA7"/>
<dbReference type="Gene3D" id="3.30.700.10">
    <property type="entry name" value="Glycoprotein, Type 4 Pilin"/>
    <property type="match status" value="1"/>
</dbReference>
<gene>
    <name evidence="7" type="ORF">A2988_03535</name>
</gene>
<evidence type="ECO:0000256" key="4">
    <source>
        <dbReference type="ARBA" id="ARBA00022989"/>
    </source>
</evidence>
<dbReference type="NCBIfam" id="TIGR02532">
    <property type="entry name" value="IV_pilin_GFxxxE"/>
    <property type="match status" value="1"/>
</dbReference>
<accession>A0A1F5BVA7</accession>